<name>A0A2Z4MJ25_BREBE</name>
<keyword evidence="3" id="KW-0378">Hydrolase</keyword>
<dbReference type="PANTHER" id="PTHR43265">
    <property type="entry name" value="ESTERASE ESTD"/>
    <property type="match status" value="1"/>
</dbReference>
<evidence type="ECO:0000313" key="3">
    <source>
        <dbReference type="EMBL" id="AWX56478.1"/>
    </source>
</evidence>
<dbReference type="GO" id="GO:0052689">
    <property type="term" value="F:carboxylic ester hydrolase activity"/>
    <property type="evidence" value="ECO:0007669"/>
    <property type="project" value="TreeGrafter"/>
</dbReference>
<proteinExistence type="predicted"/>
<feature type="domain" description="Serine aminopeptidase S33" evidence="2">
    <location>
        <begin position="60"/>
        <end position="295"/>
    </location>
</feature>
<accession>A0A2Z4MJ25</accession>
<dbReference type="InterPro" id="IPR022742">
    <property type="entry name" value="Hydrolase_4"/>
</dbReference>
<dbReference type="PANTHER" id="PTHR43265:SF1">
    <property type="entry name" value="ESTERASE ESTD"/>
    <property type="match status" value="1"/>
</dbReference>
<dbReference type="InterPro" id="IPR053145">
    <property type="entry name" value="AB_hydrolase_Est10"/>
</dbReference>
<evidence type="ECO:0000256" key="1">
    <source>
        <dbReference type="SAM" id="Phobius"/>
    </source>
</evidence>
<protein>
    <submittedName>
        <fullName evidence="3">Alpha/beta hydrolase</fullName>
    </submittedName>
</protein>
<dbReference type="Proteomes" id="UP000036061">
    <property type="component" value="Chromosome"/>
</dbReference>
<keyword evidence="1" id="KW-0472">Membrane</keyword>
<evidence type="ECO:0000313" key="4">
    <source>
        <dbReference type="Proteomes" id="UP000036061"/>
    </source>
</evidence>
<dbReference type="EMBL" id="CP030117">
    <property type="protein sequence ID" value="AWX56478.1"/>
    <property type="molecule type" value="Genomic_DNA"/>
</dbReference>
<gene>
    <name evidence="3" type="ORF">AB432_016180</name>
</gene>
<keyword evidence="1" id="KW-0812">Transmembrane</keyword>
<dbReference type="InterPro" id="IPR029058">
    <property type="entry name" value="AB_hydrolase_fold"/>
</dbReference>
<dbReference type="Gene3D" id="3.40.50.1820">
    <property type="entry name" value="alpha/beta hydrolase"/>
    <property type="match status" value="1"/>
</dbReference>
<keyword evidence="1" id="KW-1133">Transmembrane helix</keyword>
<organism evidence="3 4">
    <name type="scientific">Brevibacillus brevis</name>
    <name type="common">Bacillus brevis</name>
    <dbReference type="NCBI Taxonomy" id="1393"/>
    <lineage>
        <taxon>Bacteria</taxon>
        <taxon>Bacillati</taxon>
        <taxon>Bacillota</taxon>
        <taxon>Bacilli</taxon>
        <taxon>Bacillales</taxon>
        <taxon>Paenibacillaceae</taxon>
        <taxon>Brevibacillus</taxon>
    </lineage>
</organism>
<dbReference type="Pfam" id="PF12146">
    <property type="entry name" value="Hydrolase_4"/>
    <property type="match status" value="1"/>
</dbReference>
<reference evidence="3 4" key="1">
    <citation type="journal article" date="2015" name="Genome Announc.">
        <title>Draft Genome Sequence of Brevibacillus brevis DZQ7, a Plant Growth-Promoting Rhizobacterium with Broad-Spectrum Antimicrobial Activity.</title>
        <authorList>
            <person name="Hou Q."/>
            <person name="Wang C."/>
            <person name="Hou X."/>
            <person name="Xia Z."/>
            <person name="Ye J."/>
            <person name="Liu K."/>
            <person name="Liu H."/>
            <person name="Wang J."/>
            <person name="Guo H."/>
            <person name="Yu X."/>
            <person name="Yang Y."/>
            <person name="Du B."/>
            <person name="Ding Y."/>
        </authorList>
    </citation>
    <scope>NUCLEOTIDE SEQUENCE [LARGE SCALE GENOMIC DNA]</scope>
    <source>
        <strain evidence="3 4">DZQ7</strain>
    </source>
</reference>
<sequence>MKKKIMISMMIIVLLFGGAGLYILEQNSFNMVEEAVEIQTSEGKLTGTFVLPKNYTNKLGLVLFIHGDGPIDATHDDGYKPLWERLASLGYASLSLNKRGMNGSEGNWLHQSIDDRVEEARQAIAWAKEQPMIDEKQIGVWGASQAGWVIPKLAKKEPLAFSLLLSPAINWVSQGQYHTRKKMVIDGYSEAEIQDKEAYDQQVLTLLEKQASYEEYVKIARENNLMAKDRWTFVSKNFLSDATNDLPNFNSPVLLILGEEDIHVDVKETERVYRDIVKPELLTVAVFPDADHSMLSKQTANSNMQAIIISLFAPRQITIPGYMDAIEQFLKKLPKHT</sequence>
<dbReference type="AlphaFoldDB" id="A0A2Z4MJ25"/>
<dbReference type="RefSeq" id="WP_048033152.1">
    <property type="nucleotide sequence ID" value="NZ_CP030117.1"/>
</dbReference>
<feature type="transmembrane region" description="Helical" evidence="1">
    <location>
        <begin position="7"/>
        <end position="24"/>
    </location>
</feature>
<dbReference type="SUPFAM" id="SSF53474">
    <property type="entry name" value="alpha/beta-Hydrolases"/>
    <property type="match status" value="1"/>
</dbReference>
<evidence type="ECO:0000259" key="2">
    <source>
        <dbReference type="Pfam" id="PF12146"/>
    </source>
</evidence>